<evidence type="ECO:0000256" key="1">
    <source>
        <dbReference type="ARBA" id="ARBA00022490"/>
    </source>
</evidence>
<evidence type="ECO:0000256" key="10">
    <source>
        <dbReference type="HAMAP-Rule" id="MF_00583"/>
    </source>
</evidence>
<dbReference type="GO" id="GO:0005524">
    <property type="term" value="F:ATP binding"/>
    <property type="evidence" value="ECO:0007669"/>
    <property type="project" value="UniProtKB-KW"/>
</dbReference>
<proteinExistence type="inferred from homology"/>
<feature type="binding site" evidence="10">
    <location>
        <begin position="239"/>
        <end position="243"/>
    </location>
    <ligand>
        <name>D-ribose 5-phosphate</name>
        <dbReference type="ChEBI" id="CHEBI:78346"/>
    </ligand>
</feature>
<evidence type="ECO:0000256" key="3">
    <source>
        <dbReference type="ARBA" id="ARBA00022723"/>
    </source>
</evidence>
<evidence type="ECO:0000256" key="2">
    <source>
        <dbReference type="ARBA" id="ARBA00022679"/>
    </source>
</evidence>
<accession>A0A7C4JLW6</accession>
<feature type="binding site" evidence="10">
    <location>
        <begin position="113"/>
        <end position="114"/>
    </location>
    <ligand>
        <name>ATP</name>
        <dbReference type="ChEBI" id="CHEBI:30616"/>
    </ligand>
</feature>
<dbReference type="NCBIfam" id="TIGR01251">
    <property type="entry name" value="ribP_PPkin"/>
    <property type="match status" value="1"/>
</dbReference>
<feature type="domain" description="Ribose-phosphate pyrophosphokinase N-terminal" evidence="11">
    <location>
        <begin position="28"/>
        <end position="137"/>
    </location>
</feature>
<comment type="caution">
    <text evidence="12">The sequence shown here is derived from an EMBL/GenBank/DDBJ whole genome shotgun (WGS) entry which is preliminary data.</text>
</comment>
<dbReference type="Gene3D" id="3.40.50.2020">
    <property type="match status" value="2"/>
</dbReference>
<keyword evidence="8 10" id="KW-0460">Magnesium</keyword>
<evidence type="ECO:0000256" key="5">
    <source>
        <dbReference type="ARBA" id="ARBA00022741"/>
    </source>
</evidence>
<feature type="active site" evidence="10">
    <location>
        <position position="208"/>
    </location>
</feature>
<dbReference type="PANTHER" id="PTHR10210:SF32">
    <property type="entry name" value="RIBOSE-PHOSPHATE PYROPHOSPHOKINASE 2"/>
    <property type="match status" value="1"/>
</dbReference>
<evidence type="ECO:0000256" key="6">
    <source>
        <dbReference type="ARBA" id="ARBA00022777"/>
    </source>
</evidence>
<name>A0A7C4JLW6_STAMA</name>
<dbReference type="Pfam" id="PF14572">
    <property type="entry name" value="Pribosyl_synth"/>
    <property type="match status" value="1"/>
</dbReference>
<feature type="binding site" evidence="10">
    <location>
        <position position="185"/>
    </location>
    <ligand>
        <name>Mg(2+)</name>
        <dbReference type="ChEBI" id="CHEBI:18420"/>
        <label>2</label>
    </ligand>
</feature>
<dbReference type="UniPathway" id="UPA00087">
    <property type="reaction ID" value="UER00172"/>
</dbReference>
<evidence type="ECO:0000256" key="8">
    <source>
        <dbReference type="ARBA" id="ARBA00022842"/>
    </source>
</evidence>
<keyword evidence="1 10" id="KW-0963">Cytoplasm</keyword>
<keyword evidence="5 10" id="KW-0547">Nucleotide-binding</keyword>
<feature type="binding site" evidence="10">
    <location>
        <position position="147"/>
    </location>
    <ligand>
        <name>Mg(2+)</name>
        <dbReference type="ChEBI" id="CHEBI:18420"/>
        <label>1</label>
    </ligand>
</feature>
<organism evidence="12">
    <name type="scientific">Staphylothermus marinus</name>
    <dbReference type="NCBI Taxonomy" id="2280"/>
    <lineage>
        <taxon>Archaea</taxon>
        <taxon>Thermoproteota</taxon>
        <taxon>Thermoprotei</taxon>
        <taxon>Desulfurococcales</taxon>
        <taxon>Desulfurococcaceae</taxon>
        <taxon>Staphylothermus</taxon>
    </lineage>
</organism>
<dbReference type="InterPro" id="IPR037514">
    <property type="entry name" value="Rib-P_diPkinase_arc"/>
</dbReference>
<keyword evidence="6 10" id="KW-0418">Kinase</keyword>
<dbReference type="EC" id="2.7.6.1" evidence="10"/>
<dbReference type="SUPFAM" id="SSF53271">
    <property type="entry name" value="PRTase-like"/>
    <property type="match status" value="1"/>
</dbReference>
<sequence>MKYSVNNKIKHVEGGVLKPIVIPGSNYRFESRRLAEYIDADFTDTLFKTFPDGESYVRVVDANKVRDRDVIIANTMFPNQNSSFVETLLIIDSIRRLGARRIVLFVPYLAYARQDKVFLEGEPVSIKVVLEAFRNAGSNYLITIDTHNPQALSYFGEGAYNVLVIDKLFENISGMVINPIILAPDKGALHRAKYLSEKYGFNSSYLEKRRDRVTGEISYEAVDIDVTGRDVVIVDDIISTGGTIATASSILLEKGARRVYVLVTHGLFIDNAIEKLRKSGIYKIVVANTVGFRVSDDIVSYVDVLENASQVIEEIIL</sequence>
<protein>
    <recommendedName>
        <fullName evidence="10">Ribose-phosphate pyrophosphokinase</fullName>
        <shortName evidence="10">RPPK</shortName>
        <ecNumber evidence="10">2.7.6.1</ecNumber>
    </recommendedName>
    <alternativeName>
        <fullName evidence="10">5-phospho-D-ribosyl alpha-1-diphosphate synthase</fullName>
    </alternativeName>
    <alternativeName>
        <fullName evidence="10">Phosphoribosyl diphosphate synthase</fullName>
    </alternativeName>
    <alternativeName>
        <fullName evidence="10">Phosphoribosyl pyrophosphate synthase</fullName>
        <shortName evidence="10">P-Rib-PP synthase</shortName>
        <shortName evidence="10">PRPP synthase</shortName>
        <shortName evidence="10">PRPPase</shortName>
    </alternativeName>
</protein>
<feature type="binding site" evidence="10">
    <location>
        <position position="210"/>
    </location>
    <ligand>
        <name>D-ribose 5-phosphate</name>
        <dbReference type="ChEBI" id="CHEBI:78346"/>
    </ligand>
</feature>
<evidence type="ECO:0000259" key="11">
    <source>
        <dbReference type="Pfam" id="PF13793"/>
    </source>
</evidence>
<comment type="similarity">
    <text evidence="10">Belongs to the ribose-phosphate pyrophosphokinase family. Class III (archaeal) subfamily.</text>
</comment>
<dbReference type="InterPro" id="IPR005946">
    <property type="entry name" value="Rib-P_diPkinase"/>
</dbReference>
<evidence type="ECO:0000256" key="9">
    <source>
        <dbReference type="ARBA" id="ARBA00049535"/>
    </source>
</evidence>
<comment type="function">
    <text evidence="10">Involved in the biosynthesis of the central metabolite phospho-alpha-D-ribosyl-1-pyrophosphate (PRPP) via the transfer of pyrophosphoryl group from ATP to 1-hydroxyl of ribose-5-phosphate (Rib-5-P).</text>
</comment>
<comment type="subcellular location">
    <subcellularLocation>
        <location evidence="10">Cytoplasm</location>
    </subcellularLocation>
</comment>
<dbReference type="SMART" id="SM01400">
    <property type="entry name" value="Pribosyltran_N"/>
    <property type="match status" value="1"/>
</dbReference>
<dbReference type="InterPro" id="IPR029057">
    <property type="entry name" value="PRTase-like"/>
</dbReference>
<keyword evidence="3 10" id="KW-0479">Metal-binding</keyword>
<dbReference type="GO" id="GO:0005737">
    <property type="term" value="C:cytoplasm"/>
    <property type="evidence" value="ECO:0007669"/>
    <property type="project" value="UniProtKB-SubCell"/>
</dbReference>
<keyword evidence="2 10" id="KW-0808">Transferase</keyword>
<dbReference type="GO" id="GO:0002189">
    <property type="term" value="C:ribose phosphate diphosphokinase complex"/>
    <property type="evidence" value="ECO:0007669"/>
    <property type="project" value="TreeGrafter"/>
</dbReference>
<evidence type="ECO:0000313" key="12">
    <source>
        <dbReference type="EMBL" id="HGQ73962.1"/>
    </source>
</evidence>
<dbReference type="HAMAP" id="MF_00583_A">
    <property type="entry name" value="RibP_PPkinase_A"/>
    <property type="match status" value="1"/>
</dbReference>
<comment type="pathway">
    <text evidence="10">Metabolic intermediate biosynthesis; 5-phospho-alpha-D-ribose 1-diphosphate biosynthesis; 5-phospho-alpha-D-ribose 1-diphosphate from D-ribose 5-phosphate (route I): step 1/1.</text>
</comment>
<dbReference type="FunFam" id="3.40.50.2020:FF:000014">
    <property type="entry name" value="Ribose-phosphate pyrophosphokinase 1"/>
    <property type="match status" value="1"/>
</dbReference>
<dbReference type="GO" id="GO:0004749">
    <property type="term" value="F:ribose phosphate diphosphokinase activity"/>
    <property type="evidence" value="ECO:0007669"/>
    <property type="project" value="UniProtKB-UniRule"/>
</dbReference>
<dbReference type="GO" id="GO:0006164">
    <property type="term" value="P:purine nucleotide biosynthetic process"/>
    <property type="evidence" value="ECO:0007669"/>
    <property type="project" value="TreeGrafter"/>
</dbReference>
<reference evidence="12" key="1">
    <citation type="journal article" date="2020" name="mSystems">
        <title>Genome- and Community-Level Interaction Insights into Carbon Utilization and Element Cycling Functions of Hydrothermarchaeota in Hydrothermal Sediment.</title>
        <authorList>
            <person name="Zhou Z."/>
            <person name="Liu Y."/>
            <person name="Xu W."/>
            <person name="Pan J."/>
            <person name="Luo Z.H."/>
            <person name="Li M."/>
        </authorList>
    </citation>
    <scope>NUCLEOTIDE SEQUENCE [LARGE SCALE GENOMIC DNA]</scope>
    <source>
        <strain evidence="12">SpSt-648</strain>
    </source>
</reference>
<dbReference type="Pfam" id="PF13793">
    <property type="entry name" value="Pribosyltran_N"/>
    <property type="match status" value="1"/>
</dbReference>
<dbReference type="GO" id="GO:0016301">
    <property type="term" value="F:kinase activity"/>
    <property type="evidence" value="ECO:0007669"/>
    <property type="project" value="UniProtKB-KW"/>
</dbReference>
<comment type="catalytic activity">
    <reaction evidence="9 10">
        <text>D-ribose 5-phosphate + ATP = 5-phospho-alpha-D-ribose 1-diphosphate + AMP + H(+)</text>
        <dbReference type="Rhea" id="RHEA:15609"/>
        <dbReference type="ChEBI" id="CHEBI:15378"/>
        <dbReference type="ChEBI" id="CHEBI:30616"/>
        <dbReference type="ChEBI" id="CHEBI:58017"/>
        <dbReference type="ChEBI" id="CHEBI:78346"/>
        <dbReference type="ChEBI" id="CHEBI:456215"/>
        <dbReference type="EC" id="2.7.6.1"/>
    </reaction>
</comment>
<dbReference type="AlphaFoldDB" id="A0A7C4JLW6"/>
<dbReference type="GO" id="GO:0000287">
    <property type="term" value="F:magnesium ion binding"/>
    <property type="evidence" value="ECO:0007669"/>
    <property type="project" value="UniProtKB-UniRule"/>
</dbReference>
<keyword evidence="7 10" id="KW-0067">ATP-binding</keyword>
<keyword evidence="4 10" id="KW-0545">Nucleotide biosynthesis</keyword>
<feature type="binding site" evidence="10">
    <location>
        <position position="235"/>
    </location>
    <ligand>
        <name>D-ribose 5-phosphate</name>
        <dbReference type="ChEBI" id="CHEBI:78346"/>
    </ligand>
</feature>
<dbReference type="CDD" id="cd06223">
    <property type="entry name" value="PRTases_typeI"/>
    <property type="match status" value="1"/>
</dbReference>
<dbReference type="PANTHER" id="PTHR10210">
    <property type="entry name" value="RIBOSE-PHOSPHATE DIPHOSPHOKINASE FAMILY MEMBER"/>
    <property type="match status" value="1"/>
</dbReference>
<comment type="cofactor">
    <cofactor evidence="10">
        <name>Mg(2+)</name>
        <dbReference type="ChEBI" id="CHEBI:18420"/>
    </cofactor>
    <text evidence="10">Binds 2 Mg(2+) ions per subunit.</text>
</comment>
<feature type="binding site" evidence="10">
    <location>
        <begin position="52"/>
        <end position="54"/>
    </location>
    <ligand>
        <name>ATP</name>
        <dbReference type="ChEBI" id="CHEBI:30616"/>
    </ligand>
</feature>
<evidence type="ECO:0000256" key="7">
    <source>
        <dbReference type="ARBA" id="ARBA00022840"/>
    </source>
</evidence>
<gene>
    <name evidence="10" type="primary">prs</name>
    <name evidence="12" type="ORF">ENU20_02665</name>
</gene>
<dbReference type="GO" id="GO:0006015">
    <property type="term" value="P:5-phosphoribose 1-diphosphate biosynthetic process"/>
    <property type="evidence" value="ECO:0007669"/>
    <property type="project" value="UniProtKB-UniRule"/>
</dbReference>
<dbReference type="EMBL" id="DTBP01000017">
    <property type="protein sequence ID" value="HGQ73962.1"/>
    <property type="molecule type" value="Genomic_DNA"/>
</dbReference>
<evidence type="ECO:0000256" key="4">
    <source>
        <dbReference type="ARBA" id="ARBA00022727"/>
    </source>
</evidence>
<dbReference type="InterPro" id="IPR000836">
    <property type="entry name" value="PRTase_dom"/>
</dbReference>
<dbReference type="InterPro" id="IPR029099">
    <property type="entry name" value="Pribosyltran_N"/>
</dbReference>